<comment type="caution">
    <text evidence="1">The sequence shown here is derived from an EMBL/GenBank/DDBJ whole genome shotgun (WGS) entry which is preliminary data.</text>
</comment>
<reference evidence="1 2" key="1">
    <citation type="submission" date="2013-06" db="EMBL/GenBank/DDBJ databases">
        <title>The Genome Sequence of Acinetobacter gyllenbergii CIP 110306.</title>
        <authorList>
            <consortium name="The Broad Institute Genome Sequencing Platform"/>
            <consortium name="The Broad Institute Genome Sequencing Center for Infectious Disease"/>
            <person name="Cerqueira G."/>
            <person name="Feldgarden M."/>
            <person name="Courvalin P."/>
            <person name="Perichon B."/>
            <person name="Grillot-Courvalin C."/>
            <person name="Clermont D."/>
            <person name="Rocha E."/>
            <person name="Yoon E.-J."/>
            <person name="Nemec A."/>
            <person name="Young S.K."/>
            <person name="Zeng Q."/>
            <person name="Gargeya S."/>
            <person name="Fitzgerald M."/>
            <person name="Abouelleil A."/>
            <person name="Alvarado L."/>
            <person name="Berlin A.M."/>
            <person name="Chapman S.B."/>
            <person name="Dewar J."/>
            <person name="Goldberg J."/>
            <person name="Griggs A."/>
            <person name="Gujja S."/>
            <person name="Hansen M."/>
            <person name="Howarth C."/>
            <person name="Imamovic A."/>
            <person name="Larimer J."/>
            <person name="McCowan C."/>
            <person name="Murphy C."/>
            <person name="Pearson M."/>
            <person name="Priest M."/>
            <person name="Roberts A."/>
            <person name="Saif S."/>
            <person name="Shea T."/>
            <person name="Sykes S."/>
            <person name="Wortman J."/>
            <person name="Nusbaum C."/>
            <person name="Birren B."/>
        </authorList>
    </citation>
    <scope>NUCLEOTIDE SEQUENCE [LARGE SCALE GENOMIC DNA]</scope>
    <source>
        <strain evidence="1 2">CIP 110306</strain>
    </source>
</reference>
<keyword evidence="2" id="KW-1185">Reference proteome</keyword>
<evidence type="ECO:0000313" key="2">
    <source>
        <dbReference type="Proteomes" id="UP000014523"/>
    </source>
</evidence>
<accession>A0A829HCF9</accession>
<dbReference type="Proteomes" id="UP000014523">
    <property type="component" value="Unassembled WGS sequence"/>
</dbReference>
<dbReference type="AlphaFoldDB" id="A0A829HCF9"/>
<evidence type="ECO:0000313" key="1">
    <source>
        <dbReference type="EMBL" id="EPF73551.1"/>
    </source>
</evidence>
<name>A0A829HCF9_9GAMM</name>
<sequence>MQLNDLKRKILEIANAQYPRVALIEVEDNKIVSLSEYEIDDVIKALKELQDNNFIVNAISISVDQIVSFGHLEITSRGRNLLNS</sequence>
<dbReference type="RefSeq" id="WP_016543293.1">
    <property type="nucleotide sequence ID" value="NZ_ASQH01000037.1"/>
</dbReference>
<protein>
    <submittedName>
        <fullName evidence="1">Uncharacterized protein</fullName>
    </submittedName>
</protein>
<dbReference type="EMBL" id="ATGG01000039">
    <property type="protein sequence ID" value="EPF73551.1"/>
    <property type="molecule type" value="Genomic_DNA"/>
</dbReference>
<organism evidence="1 2">
    <name type="scientific">Acinetobacter gyllenbergii CIP 110306 = MTCC 11365</name>
    <dbReference type="NCBI Taxonomy" id="1217657"/>
    <lineage>
        <taxon>Bacteria</taxon>
        <taxon>Pseudomonadati</taxon>
        <taxon>Pseudomonadota</taxon>
        <taxon>Gammaproteobacteria</taxon>
        <taxon>Moraxellales</taxon>
        <taxon>Moraxellaceae</taxon>
        <taxon>Acinetobacter</taxon>
    </lineage>
</organism>
<proteinExistence type="predicted"/>
<gene>
    <name evidence="1" type="ORF">F957_03554</name>
</gene>